<sequence>MMKAQMQRFTEKNVGIMKAERLFESQGVGLGTGVPWVMCKQDDAPDPIIKACNGFYCDYFSLNKPYKPKMWTEAWTGCVGILSLECAVPYRPAEDMALAVARFIQKGGAFINYYMYHGGTNFGRTAGGPFIATSYDYDDPLDEYGLKRQPKWGHLKDLHRAINLCSKWRTHCDSTWKL</sequence>
<proteinExistence type="inferred from homology"/>
<dbReference type="GO" id="GO:0004565">
    <property type="term" value="F:beta-galactosidase activity"/>
    <property type="evidence" value="ECO:0007669"/>
    <property type="project" value="UniProtKB-EC"/>
</dbReference>
<name>A0A6A3BGX3_HIBSY</name>
<feature type="domain" description="Glycoside hydrolase 35 catalytic" evidence="4">
    <location>
        <begin position="24"/>
        <end position="161"/>
    </location>
</feature>
<dbReference type="EMBL" id="VEPZ02000861">
    <property type="protein sequence ID" value="KAE8715395.1"/>
    <property type="molecule type" value="Genomic_DNA"/>
</dbReference>
<dbReference type="Pfam" id="PF01301">
    <property type="entry name" value="Glyco_hydro_35"/>
    <property type="match status" value="1"/>
</dbReference>
<dbReference type="InterPro" id="IPR001944">
    <property type="entry name" value="Glycoside_Hdrlase_35"/>
</dbReference>
<dbReference type="GO" id="GO:0005975">
    <property type="term" value="P:carbohydrate metabolic process"/>
    <property type="evidence" value="ECO:0007669"/>
    <property type="project" value="InterPro"/>
</dbReference>
<dbReference type="PRINTS" id="PR00742">
    <property type="entry name" value="GLHYDRLASE35"/>
</dbReference>
<comment type="caution">
    <text evidence="5">The sequence shown here is derived from an EMBL/GenBank/DDBJ whole genome shotgun (WGS) entry which is preliminary data.</text>
</comment>
<evidence type="ECO:0000256" key="1">
    <source>
        <dbReference type="ARBA" id="ARBA00001412"/>
    </source>
</evidence>
<dbReference type="PANTHER" id="PTHR23421">
    <property type="entry name" value="BETA-GALACTOSIDASE RELATED"/>
    <property type="match status" value="1"/>
</dbReference>
<accession>A0A6A3BGX3</accession>
<protein>
    <recommendedName>
        <fullName evidence="3">beta-galactosidase</fullName>
        <ecNumber evidence="3">3.2.1.23</ecNumber>
    </recommendedName>
</protein>
<dbReference type="EC" id="3.2.1.23" evidence="3"/>
<dbReference type="AlphaFoldDB" id="A0A6A3BGX3"/>
<keyword evidence="6" id="KW-1185">Reference proteome</keyword>
<evidence type="ECO:0000313" key="5">
    <source>
        <dbReference type="EMBL" id="KAE8715395.1"/>
    </source>
</evidence>
<evidence type="ECO:0000313" key="6">
    <source>
        <dbReference type="Proteomes" id="UP000436088"/>
    </source>
</evidence>
<dbReference type="Proteomes" id="UP000436088">
    <property type="component" value="Unassembled WGS sequence"/>
</dbReference>
<dbReference type="InterPro" id="IPR017853">
    <property type="entry name" value="GH"/>
</dbReference>
<evidence type="ECO:0000256" key="2">
    <source>
        <dbReference type="ARBA" id="ARBA00009809"/>
    </source>
</evidence>
<comment type="similarity">
    <text evidence="2">Belongs to the glycosyl hydrolase 35 family.</text>
</comment>
<organism evidence="5 6">
    <name type="scientific">Hibiscus syriacus</name>
    <name type="common">Rose of Sharon</name>
    <dbReference type="NCBI Taxonomy" id="106335"/>
    <lineage>
        <taxon>Eukaryota</taxon>
        <taxon>Viridiplantae</taxon>
        <taxon>Streptophyta</taxon>
        <taxon>Embryophyta</taxon>
        <taxon>Tracheophyta</taxon>
        <taxon>Spermatophyta</taxon>
        <taxon>Magnoliopsida</taxon>
        <taxon>eudicotyledons</taxon>
        <taxon>Gunneridae</taxon>
        <taxon>Pentapetalae</taxon>
        <taxon>rosids</taxon>
        <taxon>malvids</taxon>
        <taxon>Malvales</taxon>
        <taxon>Malvaceae</taxon>
        <taxon>Malvoideae</taxon>
        <taxon>Hibiscus</taxon>
    </lineage>
</organism>
<dbReference type="InterPro" id="IPR031330">
    <property type="entry name" value="Gly_Hdrlase_35_cat"/>
</dbReference>
<dbReference type="Gene3D" id="3.20.20.80">
    <property type="entry name" value="Glycosidases"/>
    <property type="match status" value="1"/>
</dbReference>
<comment type="catalytic activity">
    <reaction evidence="1">
        <text>Hydrolysis of terminal non-reducing beta-D-galactose residues in beta-D-galactosides.</text>
        <dbReference type="EC" id="3.2.1.23"/>
    </reaction>
</comment>
<evidence type="ECO:0000259" key="4">
    <source>
        <dbReference type="Pfam" id="PF01301"/>
    </source>
</evidence>
<evidence type="ECO:0000256" key="3">
    <source>
        <dbReference type="ARBA" id="ARBA00012756"/>
    </source>
</evidence>
<gene>
    <name evidence="5" type="ORF">F3Y22_tig00110174pilonHSYRG00270</name>
</gene>
<dbReference type="SUPFAM" id="SSF51445">
    <property type="entry name" value="(Trans)glycosidases"/>
    <property type="match status" value="1"/>
</dbReference>
<reference evidence="5" key="1">
    <citation type="submission" date="2019-09" db="EMBL/GenBank/DDBJ databases">
        <title>Draft genome information of white flower Hibiscus syriacus.</title>
        <authorList>
            <person name="Kim Y.-M."/>
        </authorList>
    </citation>
    <scope>NUCLEOTIDE SEQUENCE [LARGE SCALE GENOMIC DNA]</scope>
    <source>
        <strain evidence="5">YM2019G1</strain>
    </source>
</reference>